<dbReference type="EC" id="2.3.2.27" evidence="3"/>
<protein>
    <recommendedName>
        <fullName evidence="3">RING-type E3 ubiquitin transferase</fullName>
        <ecNumber evidence="3">2.3.2.27</ecNumber>
    </recommendedName>
</protein>
<dbReference type="InterPro" id="IPR018957">
    <property type="entry name" value="Znf_C3HC4_RING-type"/>
</dbReference>
<keyword evidence="5" id="KW-0479">Metal-binding</keyword>
<feature type="domain" description="RING-type" evidence="10">
    <location>
        <begin position="64"/>
        <end position="104"/>
    </location>
</feature>
<feature type="compositionally biased region" description="Polar residues" evidence="9">
    <location>
        <begin position="32"/>
        <end position="43"/>
    </location>
</feature>
<evidence type="ECO:0000256" key="6">
    <source>
        <dbReference type="ARBA" id="ARBA00022771"/>
    </source>
</evidence>
<comment type="catalytic activity">
    <reaction evidence="1">
        <text>S-ubiquitinyl-[E2 ubiquitin-conjugating enzyme]-L-cysteine + [acceptor protein]-L-lysine = [E2 ubiquitin-conjugating enzyme]-L-cysteine + N(6)-ubiquitinyl-[acceptor protein]-L-lysine.</text>
        <dbReference type="EC" id="2.3.2.27"/>
    </reaction>
</comment>
<evidence type="ECO:0000256" key="9">
    <source>
        <dbReference type="SAM" id="MobiDB-lite"/>
    </source>
</evidence>
<dbReference type="GO" id="GO:0000151">
    <property type="term" value="C:ubiquitin ligase complex"/>
    <property type="evidence" value="ECO:0007669"/>
    <property type="project" value="InterPro"/>
</dbReference>
<evidence type="ECO:0000313" key="12">
    <source>
        <dbReference type="WBParaSite" id="jg5077"/>
    </source>
</evidence>
<keyword evidence="7" id="KW-0862">Zinc</keyword>
<keyword evidence="11" id="KW-1185">Reference proteome</keyword>
<dbReference type="Pfam" id="PF00097">
    <property type="entry name" value="zf-C3HC4"/>
    <property type="match status" value="1"/>
</dbReference>
<dbReference type="InterPro" id="IPR001841">
    <property type="entry name" value="Znf_RING"/>
</dbReference>
<dbReference type="Proteomes" id="UP000887574">
    <property type="component" value="Unplaced"/>
</dbReference>
<dbReference type="InterPro" id="IPR017907">
    <property type="entry name" value="Znf_RING_CS"/>
</dbReference>
<proteinExistence type="predicted"/>
<name>A0A915EDV7_9BILA</name>
<dbReference type="AlphaFoldDB" id="A0A915EDV7"/>
<evidence type="ECO:0000256" key="1">
    <source>
        <dbReference type="ARBA" id="ARBA00000900"/>
    </source>
</evidence>
<evidence type="ECO:0000256" key="7">
    <source>
        <dbReference type="ARBA" id="ARBA00022833"/>
    </source>
</evidence>
<evidence type="ECO:0000313" key="11">
    <source>
        <dbReference type="Proteomes" id="UP000887574"/>
    </source>
</evidence>
<dbReference type="InterPro" id="IPR013083">
    <property type="entry name" value="Znf_RING/FYVE/PHD"/>
</dbReference>
<evidence type="ECO:0000256" key="5">
    <source>
        <dbReference type="ARBA" id="ARBA00022723"/>
    </source>
</evidence>
<evidence type="ECO:0000256" key="4">
    <source>
        <dbReference type="ARBA" id="ARBA00022679"/>
    </source>
</evidence>
<dbReference type="SMART" id="SM00184">
    <property type="entry name" value="RING"/>
    <property type="match status" value="1"/>
</dbReference>
<dbReference type="SUPFAM" id="SSF57850">
    <property type="entry name" value="RING/U-box"/>
    <property type="match status" value="1"/>
</dbReference>
<dbReference type="GO" id="GO:0008270">
    <property type="term" value="F:zinc ion binding"/>
    <property type="evidence" value="ECO:0007669"/>
    <property type="project" value="UniProtKB-KW"/>
</dbReference>
<dbReference type="PANTHER" id="PTHR46076:SF3">
    <property type="entry name" value="E3 UBIQUITIN-PROTEIN LIGASE RING1"/>
    <property type="match status" value="1"/>
</dbReference>
<accession>A0A915EDV7</accession>
<feature type="compositionally biased region" description="Low complexity" evidence="9">
    <location>
        <begin position="19"/>
        <end position="31"/>
    </location>
</feature>
<dbReference type="Gene3D" id="3.30.40.10">
    <property type="entry name" value="Zinc/RING finger domain, C3HC4 (zinc finger)"/>
    <property type="match status" value="1"/>
</dbReference>
<sequence>MSRGKIELDMAPRASSSISSSALSVNNSSGSTPTIPLHTNQPSQTPQFITDIHSLHKFEDGLRCSLCKELMRDPVLVKTCLHRFCSNCIHKQASGGLKTCPTCNILLSKKDPFRPDPNFAAIIEKVSDF</sequence>
<dbReference type="WBParaSite" id="jg5077">
    <property type="protein sequence ID" value="jg5077"/>
    <property type="gene ID" value="jg5077"/>
</dbReference>
<dbReference type="InterPro" id="IPR043540">
    <property type="entry name" value="RING1/RING2"/>
</dbReference>
<evidence type="ECO:0000256" key="2">
    <source>
        <dbReference type="ARBA" id="ARBA00004906"/>
    </source>
</evidence>
<feature type="region of interest" description="Disordered" evidence="9">
    <location>
        <begin position="19"/>
        <end position="43"/>
    </location>
</feature>
<keyword evidence="6 8" id="KW-0863">Zinc-finger</keyword>
<comment type="pathway">
    <text evidence="2">Protein modification; protein ubiquitination.</text>
</comment>
<evidence type="ECO:0000256" key="3">
    <source>
        <dbReference type="ARBA" id="ARBA00012483"/>
    </source>
</evidence>
<dbReference type="PROSITE" id="PS50089">
    <property type="entry name" value="ZF_RING_2"/>
    <property type="match status" value="1"/>
</dbReference>
<dbReference type="PROSITE" id="PS00518">
    <property type="entry name" value="ZF_RING_1"/>
    <property type="match status" value="1"/>
</dbReference>
<dbReference type="GO" id="GO:0061630">
    <property type="term" value="F:ubiquitin protein ligase activity"/>
    <property type="evidence" value="ECO:0007669"/>
    <property type="project" value="UniProtKB-EC"/>
</dbReference>
<keyword evidence="4" id="KW-0808">Transferase</keyword>
<evidence type="ECO:0000259" key="10">
    <source>
        <dbReference type="PROSITE" id="PS50089"/>
    </source>
</evidence>
<organism evidence="11 12">
    <name type="scientific">Ditylenchus dipsaci</name>
    <dbReference type="NCBI Taxonomy" id="166011"/>
    <lineage>
        <taxon>Eukaryota</taxon>
        <taxon>Metazoa</taxon>
        <taxon>Ecdysozoa</taxon>
        <taxon>Nematoda</taxon>
        <taxon>Chromadorea</taxon>
        <taxon>Rhabditida</taxon>
        <taxon>Tylenchina</taxon>
        <taxon>Tylenchomorpha</taxon>
        <taxon>Sphaerularioidea</taxon>
        <taxon>Anguinidae</taxon>
        <taxon>Anguininae</taxon>
        <taxon>Ditylenchus</taxon>
    </lineage>
</organism>
<dbReference type="GO" id="GO:0003682">
    <property type="term" value="F:chromatin binding"/>
    <property type="evidence" value="ECO:0007669"/>
    <property type="project" value="TreeGrafter"/>
</dbReference>
<dbReference type="PANTHER" id="PTHR46076">
    <property type="entry name" value="E3 UBIQUITIN-PROTEIN LIGASE RING1 / RING 2 FAMILY MEMBER"/>
    <property type="match status" value="1"/>
</dbReference>
<dbReference type="GO" id="GO:0031519">
    <property type="term" value="C:PcG protein complex"/>
    <property type="evidence" value="ECO:0007669"/>
    <property type="project" value="TreeGrafter"/>
</dbReference>
<evidence type="ECO:0000256" key="8">
    <source>
        <dbReference type="PROSITE-ProRule" id="PRU00175"/>
    </source>
</evidence>
<reference evidence="12" key="1">
    <citation type="submission" date="2022-11" db="UniProtKB">
        <authorList>
            <consortium name="WormBaseParasite"/>
        </authorList>
    </citation>
    <scope>IDENTIFICATION</scope>
</reference>